<evidence type="ECO:0000256" key="1">
    <source>
        <dbReference type="SAM" id="Phobius"/>
    </source>
</evidence>
<sequence length="167" mass="18426">MELFVAFVIALLSLFLLKKYWSAFFAGAGIFIVAHFMFLSLQAPEGSTVNSNSYGIGNTIGAAIGIYVIPFFVAALIFRFSKKRRETESQVTKEIENKISPSKRIVLILLVLTALVSIIISFGYFYSIYLIGISGNIVQVILGLVFLIVTFACVNQVLKLVRPSTKS</sequence>
<dbReference type="Proteomes" id="UP000321513">
    <property type="component" value="Unassembled WGS sequence"/>
</dbReference>
<organism evidence="2 3">
    <name type="scientific">Segetibacter aerophilus</name>
    <dbReference type="NCBI Taxonomy" id="670293"/>
    <lineage>
        <taxon>Bacteria</taxon>
        <taxon>Pseudomonadati</taxon>
        <taxon>Bacteroidota</taxon>
        <taxon>Chitinophagia</taxon>
        <taxon>Chitinophagales</taxon>
        <taxon>Chitinophagaceae</taxon>
        <taxon>Segetibacter</taxon>
    </lineage>
</organism>
<feature type="transmembrane region" description="Helical" evidence="1">
    <location>
        <begin position="59"/>
        <end position="78"/>
    </location>
</feature>
<dbReference type="RefSeq" id="WP_147202359.1">
    <property type="nucleotide sequence ID" value="NZ_BJYT01000002.1"/>
</dbReference>
<keyword evidence="1" id="KW-1133">Transmembrane helix</keyword>
<dbReference type="AlphaFoldDB" id="A0A512B8N1"/>
<evidence type="ECO:0000313" key="2">
    <source>
        <dbReference type="EMBL" id="GEO08289.1"/>
    </source>
</evidence>
<evidence type="ECO:0000313" key="3">
    <source>
        <dbReference type="Proteomes" id="UP000321513"/>
    </source>
</evidence>
<proteinExistence type="predicted"/>
<feature type="transmembrane region" description="Helical" evidence="1">
    <location>
        <begin position="137"/>
        <end position="158"/>
    </location>
</feature>
<keyword evidence="1" id="KW-0812">Transmembrane</keyword>
<keyword evidence="1" id="KW-0472">Membrane</keyword>
<comment type="caution">
    <text evidence="2">The sequence shown here is derived from an EMBL/GenBank/DDBJ whole genome shotgun (WGS) entry which is preliminary data.</text>
</comment>
<feature type="transmembrane region" description="Helical" evidence="1">
    <location>
        <begin position="105"/>
        <end position="131"/>
    </location>
</feature>
<dbReference type="EMBL" id="BJYT01000002">
    <property type="protein sequence ID" value="GEO08289.1"/>
    <property type="molecule type" value="Genomic_DNA"/>
</dbReference>
<protein>
    <submittedName>
        <fullName evidence="2">Uncharacterized protein</fullName>
    </submittedName>
</protein>
<keyword evidence="3" id="KW-1185">Reference proteome</keyword>
<feature type="transmembrane region" description="Helical" evidence="1">
    <location>
        <begin position="20"/>
        <end position="39"/>
    </location>
</feature>
<name>A0A512B8N1_9BACT</name>
<reference evidence="2 3" key="1">
    <citation type="submission" date="2019-07" db="EMBL/GenBank/DDBJ databases">
        <title>Whole genome shotgun sequence of Segetibacter aerophilus NBRC 106135.</title>
        <authorList>
            <person name="Hosoyama A."/>
            <person name="Uohara A."/>
            <person name="Ohji S."/>
            <person name="Ichikawa N."/>
        </authorList>
    </citation>
    <scope>NUCLEOTIDE SEQUENCE [LARGE SCALE GENOMIC DNA]</scope>
    <source>
        <strain evidence="2 3">NBRC 106135</strain>
    </source>
</reference>
<gene>
    <name evidence="2" type="ORF">SAE01_07850</name>
</gene>
<accession>A0A512B8N1</accession>